<dbReference type="InterPro" id="IPR036291">
    <property type="entry name" value="NAD(P)-bd_dom_sf"/>
</dbReference>
<reference evidence="2 3" key="1">
    <citation type="submission" date="2018-05" db="EMBL/GenBank/DDBJ databases">
        <title>Genome sequencing and assembly of the regulated plant pathogen Lachnellula willkommii and related sister species for the development of diagnostic species identification markers.</title>
        <authorList>
            <person name="Giroux E."/>
            <person name="Bilodeau G."/>
        </authorList>
    </citation>
    <scope>NUCLEOTIDE SEQUENCE [LARGE SCALE GENOMIC DNA]</scope>
    <source>
        <strain evidence="2 3">CBS 160.35</strain>
    </source>
</reference>
<dbReference type="SUPFAM" id="SSF51735">
    <property type="entry name" value="NAD(P)-binding Rossmann-fold domains"/>
    <property type="match status" value="1"/>
</dbReference>
<dbReference type="PANTHER" id="PTHR43544">
    <property type="entry name" value="SHORT-CHAIN DEHYDROGENASE/REDUCTASE"/>
    <property type="match status" value="1"/>
</dbReference>
<dbReference type="PRINTS" id="PR00081">
    <property type="entry name" value="GDHRDH"/>
</dbReference>
<name>A0A8H8UFR2_9HELO</name>
<dbReference type="InterPro" id="IPR051468">
    <property type="entry name" value="Fungal_SecMetab_SDRs"/>
</dbReference>
<comment type="similarity">
    <text evidence="1">Belongs to the short-chain dehydrogenases/reductases (SDR) family.</text>
</comment>
<dbReference type="Pfam" id="PF00106">
    <property type="entry name" value="adh_short"/>
    <property type="match status" value="1"/>
</dbReference>
<feature type="non-terminal residue" evidence="2">
    <location>
        <position position="1"/>
    </location>
</feature>
<dbReference type="PANTHER" id="PTHR43544:SF26">
    <property type="entry name" value="SHORT CHAIN DEHYDROGENASE_REDUCTASE FAMILY OXIDOREDUCTASE (JCVI)"/>
    <property type="match status" value="1"/>
</dbReference>
<dbReference type="AlphaFoldDB" id="A0A8H8UFR2"/>
<evidence type="ECO:0000313" key="2">
    <source>
        <dbReference type="EMBL" id="TVY46624.1"/>
    </source>
</evidence>
<dbReference type="Proteomes" id="UP000443090">
    <property type="component" value="Unassembled WGS sequence"/>
</dbReference>
<dbReference type="InterPro" id="IPR002347">
    <property type="entry name" value="SDR_fam"/>
</dbReference>
<dbReference type="GO" id="GO:0016491">
    <property type="term" value="F:oxidoreductase activity"/>
    <property type="evidence" value="ECO:0007669"/>
    <property type="project" value="TreeGrafter"/>
</dbReference>
<evidence type="ECO:0000256" key="1">
    <source>
        <dbReference type="ARBA" id="ARBA00006484"/>
    </source>
</evidence>
<sequence>SLYLAKPHHTVIAAVRSPSSPSTQALTSLPTGTSSRLITVKIDACIEGDAAAAVESLRTNHGISYIDVVVANAGVSYVFPKVSELRIEDLMGHMTPNVFGLVWLYQATLPLLLRAGRPRWVTMGSVAGSIESQPPMNNAAYGPSKATAHWLTKRMHSEEATLAAFVTSPGWCQTDMGNSGAKAFGLEEAPVSVETSCGCMVELIEGASREGRGGRMWGYEGDLMAW</sequence>
<keyword evidence="3" id="KW-1185">Reference proteome</keyword>
<accession>A0A8H8UFR2</accession>
<dbReference type="GO" id="GO:0005737">
    <property type="term" value="C:cytoplasm"/>
    <property type="evidence" value="ECO:0007669"/>
    <property type="project" value="TreeGrafter"/>
</dbReference>
<organism evidence="2 3">
    <name type="scientific">Lachnellula occidentalis</name>
    <dbReference type="NCBI Taxonomy" id="215460"/>
    <lineage>
        <taxon>Eukaryota</taxon>
        <taxon>Fungi</taxon>
        <taxon>Dikarya</taxon>
        <taxon>Ascomycota</taxon>
        <taxon>Pezizomycotina</taxon>
        <taxon>Leotiomycetes</taxon>
        <taxon>Helotiales</taxon>
        <taxon>Lachnaceae</taxon>
        <taxon>Lachnellula</taxon>
    </lineage>
</organism>
<protein>
    <submittedName>
        <fullName evidence="2">Norsolorinic acid ketoreductase</fullName>
    </submittedName>
</protein>
<dbReference type="Gene3D" id="3.40.50.720">
    <property type="entry name" value="NAD(P)-binding Rossmann-like Domain"/>
    <property type="match status" value="1"/>
</dbReference>
<gene>
    <name evidence="2" type="primary">aflD_5</name>
    <name evidence="2" type="ORF">LOCC1_G003288</name>
</gene>
<dbReference type="EMBL" id="QGMI01000137">
    <property type="protein sequence ID" value="TVY46624.1"/>
    <property type="molecule type" value="Genomic_DNA"/>
</dbReference>
<comment type="caution">
    <text evidence="2">The sequence shown here is derived from an EMBL/GenBank/DDBJ whole genome shotgun (WGS) entry which is preliminary data.</text>
</comment>
<evidence type="ECO:0000313" key="3">
    <source>
        <dbReference type="Proteomes" id="UP000443090"/>
    </source>
</evidence>
<dbReference type="OrthoDB" id="9876299at2759"/>
<proteinExistence type="inferred from homology"/>